<sequence>MADKTFTLRLPEDLHRQLGVVAEQGHISLNTAVIHAIKLLLAQREGVQGSPVAPLEPTPRVKVTTRRDRTRFDDGDDPDVPMPQHAVEVGRALGRLNYVLRLVTAKTKLRGAVAEECDDALAFVSMVSQYLTEDGPRPPSNSDIVEWRTQGRPLSSQPIPTVVERIQ</sequence>
<dbReference type="InterPro" id="IPR013321">
    <property type="entry name" value="Arc_rbn_hlx_hlx"/>
</dbReference>
<proteinExistence type="predicted"/>
<accession>A0A379JNK4</accession>
<evidence type="ECO:0000313" key="1">
    <source>
        <dbReference type="EMBL" id="SUD49603.1"/>
    </source>
</evidence>
<evidence type="ECO:0000313" key="2">
    <source>
        <dbReference type="Proteomes" id="UP000255467"/>
    </source>
</evidence>
<keyword evidence="2" id="KW-1185">Reference proteome</keyword>
<protein>
    <submittedName>
        <fullName evidence="1">HicB family</fullName>
    </submittedName>
</protein>
<dbReference type="InterPro" id="IPR010985">
    <property type="entry name" value="Ribbon_hlx_hlx"/>
</dbReference>
<dbReference type="EMBL" id="UGRY01000008">
    <property type="protein sequence ID" value="SUD49603.1"/>
    <property type="molecule type" value="Genomic_DNA"/>
</dbReference>
<dbReference type="Gene3D" id="1.10.1220.10">
    <property type="entry name" value="Met repressor-like"/>
    <property type="match status" value="1"/>
</dbReference>
<gene>
    <name evidence="1" type="ORF">NCTC1934_06957</name>
</gene>
<dbReference type="Proteomes" id="UP000255467">
    <property type="component" value="Unassembled WGS sequence"/>
</dbReference>
<organism evidence="1 2">
    <name type="scientific">Nocardia otitidiscaviarum</name>
    <dbReference type="NCBI Taxonomy" id="1823"/>
    <lineage>
        <taxon>Bacteria</taxon>
        <taxon>Bacillati</taxon>
        <taxon>Actinomycetota</taxon>
        <taxon>Actinomycetes</taxon>
        <taxon>Mycobacteriales</taxon>
        <taxon>Nocardiaceae</taxon>
        <taxon>Nocardia</taxon>
    </lineage>
</organism>
<dbReference type="GO" id="GO:0006355">
    <property type="term" value="P:regulation of DNA-templated transcription"/>
    <property type="evidence" value="ECO:0007669"/>
    <property type="project" value="InterPro"/>
</dbReference>
<dbReference type="OrthoDB" id="5297106at2"/>
<dbReference type="SUPFAM" id="SSF47598">
    <property type="entry name" value="Ribbon-helix-helix"/>
    <property type="match status" value="1"/>
</dbReference>
<name>A0A379JNK4_9NOCA</name>
<reference evidence="1 2" key="1">
    <citation type="submission" date="2018-06" db="EMBL/GenBank/DDBJ databases">
        <authorList>
            <consortium name="Pathogen Informatics"/>
            <person name="Doyle S."/>
        </authorList>
    </citation>
    <scope>NUCLEOTIDE SEQUENCE [LARGE SCALE GENOMIC DNA]</scope>
    <source>
        <strain evidence="1 2">NCTC1934</strain>
    </source>
</reference>
<dbReference type="AlphaFoldDB" id="A0A379JNK4"/>
<dbReference type="InterPro" id="IPR008651">
    <property type="entry name" value="Uncharacterised_HicB"/>
</dbReference>
<dbReference type="Pfam" id="PF05534">
    <property type="entry name" value="HicB"/>
    <property type="match status" value="1"/>
</dbReference>